<keyword evidence="3" id="KW-0255">Endonuclease</keyword>
<protein>
    <submittedName>
        <fullName evidence="3">Endonuclease</fullName>
    </submittedName>
</protein>
<dbReference type="Gene3D" id="3.40.1440.10">
    <property type="entry name" value="GIY-YIG endonuclease"/>
    <property type="match status" value="1"/>
</dbReference>
<comment type="caution">
    <text evidence="3">The sequence shown here is derived from an EMBL/GenBank/DDBJ whole genome shotgun (WGS) entry which is preliminary data.</text>
</comment>
<reference evidence="3 4" key="1">
    <citation type="submission" date="2018-02" db="EMBL/GenBank/DDBJ databases">
        <title>Genomic Reconstructions from Amazon Rainforest and Pasture Soil Reveal Novel Insights into the Physiology of Candidate Phyla in Tropical Sites.</title>
        <authorList>
            <person name="Kroeger M.E."/>
            <person name="Delmont T."/>
            <person name="Eren A.M."/>
            <person name="Guo J."/>
            <person name="Meyer K.M."/>
            <person name="Khan K."/>
            <person name="Rodrigues J.L.M."/>
            <person name="Bohannan B.J.M."/>
            <person name="Tringe S."/>
            <person name="Borges C.D."/>
            <person name="Tiedje J."/>
            <person name="Tsai S.M."/>
            <person name="Nusslein K."/>
        </authorList>
    </citation>
    <scope>NUCLEOTIDE SEQUENCE [LARGE SCALE GENOMIC DNA]</scope>
    <source>
        <strain evidence="3">Amazon FNV 2010 28 9</strain>
    </source>
</reference>
<accession>A0A317JMQ2</accession>
<dbReference type="PANTHER" id="PTHR34477:SF5">
    <property type="entry name" value="BSL5627 PROTEIN"/>
    <property type="match status" value="1"/>
</dbReference>
<evidence type="ECO:0000256" key="1">
    <source>
        <dbReference type="ARBA" id="ARBA00007435"/>
    </source>
</evidence>
<feature type="domain" description="GIY-YIG" evidence="2">
    <location>
        <begin position="6"/>
        <end position="82"/>
    </location>
</feature>
<dbReference type="Proteomes" id="UP000246104">
    <property type="component" value="Unassembled WGS sequence"/>
</dbReference>
<evidence type="ECO:0000259" key="2">
    <source>
        <dbReference type="PROSITE" id="PS50164"/>
    </source>
</evidence>
<dbReference type="CDD" id="cd10448">
    <property type="entry name" value="GIY-YIG_unchar_3"/>
    <property type="match status" value="1"/>
</dbReference>
<name>A0A317JMQ2_9BACT</name>
<dbReference type="GO" id="GO:0004519">
    <property type="term" value="F:endonuclease activity"/>
    <property type="evidence" value="ECO:0007669"/>
    <property type="project" value="UniProtKB-KW"/>
</dbReference>
<proteinExistence type="inferred from homology"/>
<dbReference type="SUPFAM" id="SSF82771">
    <property type="entry name" value="GIY-YIG endonuclease"/>
    <property type="match status" value="1"/>
</dbReference>
<dbReference type="InterPro" id="IPR035901">
    <property type="entry name" value="GIY-YIG_endonuc_sf"/>
</dbReference>
<keyword evidence="3" id="KW-0378">Hydrolase</keyword>
<dbReference type="EMBL" id="PSRQ01000059">
    <property type="protein sequence ID" value="PWU22640.1"/>
    <property type="molecule type" value="Genomic_DNA"/>
</dbReference>
<evidence type="ECO:0000313" key="3">
    <source>
        <dbReference type="EMBL" id="PWU22640.1"/>
    </source>
</evidence>
<dbReference type="InterPro" id="IPR050190">
    <property type="entry name" value="UPF0213_domain"/>
</dbReference>
<dbReference type="Pfam" id="PF01541">
    <property type="entry name" value="GIY-YIG"/>
    <property type="match status" value="1"/>
</dbReference>
<dbReference type="AlphaFoldDB" id="A0A317JMQ2"/>
<organism evidence="3 4">
    <name type="scientific">Candidatus Cerribacteria bacterium 'Amazon FNV 2010 28 9'</name>
    <dbReference type="NCBI Taxonomy" id="2081795"/>
    <lineage>
        <taxon>Bacteria</taxon>
        <taxon>Candidatus Cerribacteria</taxon>
    </lineage>
</organism>
<dbReference type="InterPro" id="IPR000305">
    <property type="entry name" value="GIY-YIG_endonuc"/>
</dbReference>
<evidence type="ECO:0000313" key="4">
    <source>
        <dbReference type="Proteomes" id="UP000246104"/>
    </source>
</evidence>
<gene>
    <name evidence="3" type="ORF">C5B42_05370</name>
</gene>
<dbReference type="PROSITE" id="PS50164">
    <property type="entry name" value="GIY_YIG"/>
    <property type="match status" value="1"/>
</dbReference>
<sequence length="95" mass="11589">METEDCKGYIYILTTKDNNVLYIGSTVDLKRRLRQHKNGHTIFTHKYHLSKLVWYQEFASISNARIREKQMKKWNRQWKINIINKLNPHWTDLDL</sequence>
<comment type="similarity">
    <text evidence="1">Belongs to the UPF0213 family.</text>
</comment>
<dbReference type="PANTHER" id="PTHR34477">
    <property type="entry name" value="UPF0213 PROTEIN YHBQ"/>
    <property type="match status" value="1"/>
</dbReference>
<keyword evidence="3" id="KW-0540">Nuclease</keyword>
<dbReference type="SMART" id="SM00465">
    <property type="entry name" value="GIYc"/>
    <property type="match status" value="1"/>
</dbReference>